<evidence type="ECO:0000256" key="3">
    <source>
        <dbReference type="ARBA" id="ARBA00022692"/>
    </source>
</evidence>
<dbReference type="InterPro" id="IPR032816">
    <property type="entry name" value="VTT_dom"/>
</dbReference>
<evidence type="ECO:0000256" key="6">
    <source>
        <dbReference type="RuleBase" id="RU366058"/>
    </source>
</evidence>
<sequence length="234" mass="25989">MIIIKGLIKGYKSKIIFLAIIISVYFFIPAVKININQAIFILSNVDVDMVRDYILGFGIWAPIVSFFLMILQSIAAPLPAFIITFANAGLFGWVKGALLSWSSAMAGATICFYIARFLGRNVVEKLTSRTALKSIDEFFGNYGKYAILIARLLPFISFDIVSYSAGLTSMSFWSFFIATGIGQLPATIIYSYIGSMLTGTARTFVFGLLCLFALSTFIVLFKKVWNDKKKKGMM</sequence>
<dbReference type="GO" id="GO:0005886">
    <property type="term" value="C:plasma membrane"/>
    <property type="evidence" value="ECO:0007669"/>
    <property type="project" value="UniProtKB-SubCell"/>
</dbReference>
<keyword evidence="9" id="KW-1185">Reference proteome</keyword>
<dbReference type="Pfam" id="PF09335">
    <property type="entry name" value="VTT_dom"/>
    <property type="match status" value="1"/>
</dbReference>
<keyword evidence="2 6" id="KW-1003">Cell membrane</keyword>
<dbReference type="STRING" id="1123349.SAMN02744037_01697"/>
<proteinExistence type="inferred from homology"/>
<dbReference type="Proteomes" id="UP000242497">
    <property type="component" value="Unassembled WGS sequence"/>
</dbReference>
<evidence type="ECO:0000256" key="4">
    <source>
        <dbReference type="ARBA" id="ARBA00022989"/>
    </source>
</evidence>
<dbReference type="InterPro" id="IPR015414">
    <property type="entry name" value="TMEM64"/>
</dbReference>
<dbReference type="EMBL" id="FRAE01000036">
    <property type="protein sequence ID" value="SHK13210.1"/>
    <property type="molecule type" value="Genomic_DNA"/>
</dbReference>
<evidence type="ECO:0000256" key="5">
    <source>
        <dbReference type="ARBA" id="ARBA00023136"/>
    </source>
</evidence>
<evidence type="ECO:0000259" key="7">
    <source>
        <dbReference type="Pfam" id="PF09335"/>
    </source>
</evidence>
<feature type="transmembrane region" description="Helical" evidence="6">
    <location>
        <begin position="172"/>
        <end position="193"/>
    </location>
</feature>
<evidence type="ECO:0000256" key="2">
    <source>
        <dbReference type="ARBA" id="ARBA00022475"/>
    </source>
</evidence>
<protein>
    <recommendedName>
        <fullName evidence="6">TVP38/TMEM64 family membrane protein</fullName>
    </recommendedName>
</protein>
<evidence type="ECO:0000313" key="9">
    <source>
        <dbReference type="Proteomes" id="UP000242497"/>
    </source>
</evidence>
<feature type="transmembrane region" description="Helical" evidence="6">
    <location>
        <begin position="53"/>
        <end position="71"/>
    </location>
</feature>
<organism evidence="8 9">
    <name type="scientific">Tepidibacter formicigenes DSM 15518</name>
    <dbReference type="NCBI Taxonomy" id="1123349"/>
    <lineage>
        <taxon>Bacteria</taxon>
        <taxon>Bacillati</taxon>
        <taxon>Bacillota</taxon>
        <taxon>Clostridia</taxon>
        <taxon>Peptostreptococcales</taxon>
        <taxon>Peptostreptococcaceae</taxon>
        <taxon>Tepidibacter</taxon>
    </lineage>
</organism>
<feature type="transmembrane region" description="Helical" evidence="6">
    <location>
        <begin position="15"/>
        <end position="33"/>
    </location>
</feature>
<feature type="transmembrane region" description="Helical" evidence="6">
    <location>
        <begin position="100"/>
        <end position="119"/>
    </location>
</feature>
<keyword evidence="3 6" id="KW-0812">Transmembrane</keyword>
<comment type="subcellular location">
    <subcellularLocation>
        <location evidence="1 6">Cell membrane</location>
        <topology evidence="1 6">Multi-pass membrane protein</topology>
    </subcellularLocation>
</comment>
<dbReference type="AlphaFoldDB" id="A0A1M6PZ39"/>
<dbReference type="RefSeq" id="WP_330390057.1">
    <property type="nucleotide sequence ID" value="NZ_FRAE01000036.1"/>
</dbReference>
<accession>A0A1M6PZ39</accession>
<keyword evidence="4 6" id="KW-1133">Transmembrane helix</keyword>
<evidence type="ECO:0000256" key="1">
    <source>
        <dbReference type="ARBA" id="ARBA00004651"/>
    </source>
</evidence>
<dbReference type="PANTHER" id="PTHR12677:SF59">
    <property type="entry name" value="GOLGI APPARATUS MEMBRANE PROTEIN TVP38-RELATED"/>
    <property type="match status" value="1"/>
</dbReference>
<keyword evidence="5 6" id="KW-0472">Membrane</keyword>
<gene>
    <name evidence="8" type="ORF">SAMN02744037_01697</name>
</gene>
<feature type="domain" description="VTT" evidence="7">
    <location>
        <begin position="78"/>
        <end position="195"/>
    </location>
</feature>
<evidence type="ECO:0000313" key="8">
    <source>
        <dbReference type="EMBL" id="SHK13210.1"/>
    </source>
</evidence>
<feature type="transmembrane region" description="Helical" evidence="6">
    <location>
        <begin position="205"/>
        <end position="225"/>
    </location>
</feature>
<reference evidence="9" key="1">
    <citation type="submission" date="2016-11" db="EMBL/GenBank/DDBJ databases">
        <authorList>
            <person name="Varghese N."/>
            <person name="Submissions S."/>
        </authorList>
    </citation>
    <scope>NUCLEOTIDE SEQUENCE [LARGE SCALE GENOMIC DNA]</scope>
    <source>
        <strain evidence="9">DSM 15518</strain>
    </source>
</reference>
<dbReference type="PANTHER" id="PTHR12677">
    <property type="entry name" value="GOLGI APPARATUS MEMBRANE PROTEIN TVP38-RELATED"/>
    <property type="match status" value="1"/>
</dbReference>
<name>A0A1M6PZ39_9FIRM</name>
<comment type="similarity">
    <text evidence="6">Belongs to the TVP38/TMEM64 family.</text>
</comment>